<comment type="caution">
    <text evidence="1">The sequence shown here is derived from an EMBL/GenBank/DDBJ whole genome shotgun (WGS) entry which is preliminary data.</text>
</comment>
<evidence type="ECO:0000313" key="2">
    <source>
        <dbReference type="Proteomes" id="UP001589536"/>
    </source>
</evidence>
<keyword evidence="2" id="KW-1185">Reference proteome</keyword>
<gene>
    <name evidence="1" type="ORF">ACFFPI_00415</name>
</gene>
<evidence type="ECO:0000313" key="1">
    <source>
        <dbReference type="EMBL" id="MFB9712620.1"/>
    </source>
</evidence>
<dbReference type="RefSeq" id="WP_345040333.1">
    <property type="nucleotide sequence ID" value="NZ_BAABED010000001.1"/>
</dbReference>
<accession>A0ABV5UJB9</accession>
<organism evidence="1 2">
    <name type="scientific">Arthrobacter methylotrophus</name>
    <dbReference type="NCBI Taxonomy" id="121291"/>
    <lineage>
        <taxon>Bacteria</taxon>
        <taxon>Bacillati</taxon>
        <taxon>Actinomycetota</taxon>
        <taxon>Actinomycetes</taxon>
        <taxon>Micrococcales</taxon>
        <taxon>Micrococcaceae</taxon>
        <taxon>Arthrobacter</taxon>
    </lineage>
</organism>
<name>A0ABV5UJB9_9MICC</name>
<protein>
    <submittedName>
        <fullName evidence="1">Uncharacterized protein</fullName>
    </submittedName>
</protein>
<proteinExistence type="predicted"/>
<sequence length="71" mass="8064">MGHKLFYGGDEIRLHDHEDLTILKETIHYALEARDPSFVVIKNQSGDRVHLLITPGIAVRIDEYAEHGIQA</sequence>
<dbReference type="Proteomes" id="UP001589536">
    <property type="component" value="Unassembled WGS sequence"/>
</dbReference>
<reference evidence="1 2" key="1">
    <citation type="submission" date="2024-09" db="EMBL/GenBank/DDBJ databases">
        <authorList>
            <person name="Sun Q."/>
            <person name="Mori K."/>
        </authorList>
    </citation>
    <scope>NUCLEOTIDE SEQUENCE [LARGE SCALE GENOMIC DNA]</scope>
    <source>
        <strain evidence="1 2">JCM 13519</strain>
    </source>
</reference>
<dbReference type="EMBL" id="JBHMBH010000003">
    <property type="protein sequence ID" value="MFB9712620.1"/>
    <property type="molecule type" value="Genomic_DNA"/>
</dbReference>